<accession>A0A9P4S8A4</accession>
<feature type="transmembrane region" description="Helical" evidence="1">
    <location>
        <begin position="33"/>
        <end position="56"/>
    </location>
</feature>
<gene>
    <name evidence="2" type="ORF">M501DRAFT_995108</name>
</gene>
<dbReference type="Proteomes" id="UP000799429">
    <property type="component" value="Unassembled WGS sequence"/>
</dbReference>
<keyword evidence="1" id="KW-0812">Transmembrane</keyword>
<keyword evidence="1" id="KW-0472">Membrane</keyword>
<evidence type="ECO:0000313" key="2">
    <source>
        <dbReference type="EMBL" id="KAF2837864.1"/>
    </source>
</evidence>
<name>A0A9P4S8A4_9PEZI</name>
<keyword evidence="1" id="KW-1133">Transmembrane helix</keyword>
<organism evidence="2 3">
    <name type="scientific">Patellaria atrata CBS 101060</name>
    <dbReference type="NCBI Taxonomy" id="1346257"/>
    <lineage>
        <taxon>Eukaryota</taxon>
        <taxon>Fungi</taxon>
        <taxon>Dikarya</taxon>
        <taxon>Ascomycota</taxon>
        <taxon>Pezizomycotina</taxon>
        <taxon>Dothideomycetes</taxon>
        <taxon>Dothideomycetes incertae sedis</taxon>
        <taxon>Patellariales</taxon>
        <taxon>Patellariaceae</taxon>
        <taxon>Patellaria</taxon>
    </lineage>
</organism>
<sequence>MSLHLPQMILSVASRSLYSSPIRQILEPRLRTAVRILIVYKLIYVAAVCCFTPSYLQEKPYSKPSWP</sequence>
<reference evidence="2" key="1">
    <citation type="journal article" date="2020" name="Stud. Mycol.">
        <title>101 Dothideomycetes genomes: a test case for predicting lifestyles and emergence of pathogens.</title>
        <authorList>
            <person name="Haridas S."/>
            <person name="Albert R."/>
            <person name="Binder M."/>
            <person name="Bloem J."/>
            <person name="Labutti K."/>
            <person name="Salamov A."/>
            <person name="Andreopoulos B."/>
            <person name="Baker S."/>
            <person name="Barry K."/>
            <person name="Bills G."/>
            <person name="Bluhm B."/>
            <person name="Cannon C."/>
            <person name="Castanera R."/>
            <person name="Culley D."/>
            <person name="Daum C."/>
            <person name="Ezra D."/>
            <person name="Gonzalez J."/>
            <person name="Henrissat B."/>
            <person name="Kuo A."/>
            <person name="Liang C."/>
            <person name="Lipzen A."/>
            <person name="Lutzoni F."/>
            <person name="Magnuson J."/>
            <person name="Mondo S."/>
            <person name="Nolan M."/>
            <person name="Ohm R."/>
            <person name="Pangilinan J."/>
            <person name="Park H.-J."/>
            <person name="Ramirez L."/>
            <person name="Alfaro M."/>
            <person name="Sun H."/>
            <person name="Tritt A."/>
            <person name="Yoshinaga Y."/>
            <person name="Zwiers L.-H."/>
            <person name="Turgeon B."/>
            <person name="Goodwin S."/>
            <person name="Spatafora J."/>
            <person name="Crous P."/>
            <person name="Grigoriev I."/>
        </authorList>
    </citation>
    <scope>NUCLEOTIDE SEQUENCE</scope>
    <source>
        <strain evidence="2">CBS 101060</strain>
    </source>
</reference>
<evidence type="ECO:0000313" key="3">
    <source>
        <dbReference type="Proteomes" id="UP000799429"/>
    </source>
</evidence>
<comment type="caution">
    <text evidence="2">The sequence shown here is derived from an EMBL/GenBank/DDBJ whole genome shotgun (WGS) entry which is preliminary data.</text>
</comment>
<dbReference type="AlphaFoldDB" id="A0A9P4S8A4"/>
<keyword evidence="3" id="KW-1185">Reference proteome</keyword>
<proteinExistence type="predicted"/>
<evidence type="ECO:0000256" key="1">
    <source>
        <dbReference type="SAM" id="Phobius"/>
    </source>
</evidence>
<dbReference type="EMBL" id="MU006098">
    <property type="protein sequence ID" value="KAF2837864.1"/>
    <property type="molecule type" value="Genomic_DNA"/>
</dbReference>
<protein>
    <submittedName>
        <fullName evidence="2">Uncharacterized protein</fullName>
    </submittedName>
</protein>